<sequence length="123" mass="13357">MIVARGGTTAIAACTTSATVVDTAAVDVAPTAVRPVCRFGRYQYDWCNFGSCQYSRCHHGRCHHGRCHHGRCLHECGAMRGTPCKARRRGVWLLCSALFLARTIGAVAPPHLGDKTPLFVSML</sequence>
<organism evidence="2">
    <name type="scientific">Ixodes ricinus</name>
    <name type="common">Common tick</name>
    <name type="synonym">Acarus ricinus</name>
    <dbReference type="NCBI Taxonomy" id="34613"/>
    <lineage>
        <taxon>Eukaryota</taxon>
        <taxon>Metazoa</taxon>
        <taxon>Ecdysozoa</taxon>
        <taxon>Arthropoda</taxon>
        <taxon>Chelicerata</taxon>
        <taxon>Arachnida</taxon>
        <taxon>Acari</taxon>
        <taxon>Parasitiformes</taxon>
        <taxon>Ixodida</taxon>
        <taxon>Ixodoidea</taxon>
        <taxon>Ixodidae</taxon>
        <taxon>Ixodinae</taxon>
        <taxon>Ixodes</taxon>
    </lineage>
</organism>
<feature type="transmembrane region" description="Helical" evidence="1">
    <location>
        <begin position="90"/>
        <end position="108"/>
    </location>
</feature>
<protein>
    <submittedName>
        <fullName evidence="2">Uncharacterized protein</fullName>
    </submittedName>
</protein>
<dbReference type="AlphaFoldDB" id="A0A6B0UPI3"/>
<keyword evidence="1" id="KW-0812">Transmembrane</keyword>
<reference evidence="2" key="1">
    <citation type="submission" date="2019-12" db="EMBL/GenBank/DDBJ databases">
        <title>An insight into the sialome of adult female Ixodes ricinus ticks feeding for 6 days.</title>
        <authorList>
            <person name="Perner J."/>
            <person name="Ribeiro J.M.C."/>
        </authorList>
    </citation>
    <scope>NUCLEOTIDE SEQUENCE</scope>
    <source>
        <strain evidence="2">Semi-engorged</strain>
        <tissue evidence="2">Salivary glands</tissue>
    </source>
</reference>
<keyword evidence="1" id="KW-0472">Membrane</keyword>
<evidence type="ECO:0000313" key="2">
    <source>
        <dbReference type="EMBL" id="MXU91516.1"/>
    </source>
</evidence>
<proteinExistence type="predicted"/>
<keyword evidence="1" id="KW-1133">Transmembrane helix</keyword>
<accession>A0A6B0UPI3</accession>
<name>A0A6B0UPI3_IXORI</name>
<evidence type="ECO:0000256" key="1">
    <source>
        <dbReference type="SAM" id="Phobius"/>
    </source>
</evidence>
<dbReference type="EMBL" id="GIFC01009433">
    <property type="protein sequence ID" value="MXU91516.1"/>
    <property type="molecule type" value="Transcribed_RNA"/>
</dbReference>